<reference evidence="1 2" key="1">
    <citation type="submission" date="2020-03" db="EMBL/GenBank/DDBJ databases">
        <title>Draft Genome Sequence of Cudoniella acicularis.</title>
        <authorList>
            <person name="Buettner E."/>
            <person name="Kellner H."/>
        </authorList>
    </citation>
    <scope>NUCLEOTIDE SEQUENCE [LARGE SCALE GENOMIC DNA]</scope>
    <source>
        <strain evidence="1 2">DSM 108380</strain>
    </source>
</reference>
<organism evidence="1 2">
    <name type="scientific">Cudoniella acicularis</name>
    <dbReference type="NCBI Taxonomy" id="354080"/>
    <lineage>
        <taxon>Eukaryota</taxon>
        <taxon>Fungi</taxon>
        <taxon>Dikarya</taxon>
        <taxon>Ascomycota</taxon>
        <taxon>Pezizomycotina</taxon>
        <taxon>Leotiomycetes</taxon>
        <taxon>Helotiales</taxon>
        <taxon>Tricladiaceae</taxon>
        <taxon>Cudoniella</taxon>
    </lineage>
</organism>
<dbReference type="Proteomes" id="UP000566819">
    <property type="component" value="Unassembled WGS sequence"/>
</dbReference>
<accession>A0A8H4VYB8</accession>
<name>A0A8H4VYB8_9HELO</name>
<dbReference type="EMBL" id="JAAMPI010001087">
    <property type="protein sequence ID" value="KAF4626772.1"/>
    <property type="molecule type" value="Genomic_DNA"/>
</dbReference>
<evidence type="ECO:0008006" key="3">
    <source>
        <dbReference type="Google" id="ProtNLM"/>
    </source>
</evidence>
<dbReference type="SUPFAM" id="SSF54909">
    <property type="entry name" value="Dimeric alpha+beta barrel"/>
    <property type="match status" value="1"/>
</dbReference>
<dbReference type="Gene3D" id="3.30.70.100">
    <property type="match status" value="1"/>
</dbReference>
<dbReference type="AlphaFoldDB" id="A0A8H4VYB8"/>
<gene>
    <name evidence="1" type="ORF">G7Y89_g11384</name>
</gene>
<proteinExistence type="predicted"/>
<dbReference type="InterPro" id="IPR011008">
    <property type="entry name" value="Dimeric_a/b-barrel"/>
</dbReference>
<protein>
    <recommendedName>
        <fullName evidence="3">ABM domain-containing protein</fullName>
    </recommendedName>
</protein>
<evidence type="ECO:0000313" key="2">
    <source>
        <dbReference type="Proteomes" id="UP000566819"/>
    </source>
</evidence>
<sequence>MAPGAQDEMAKYTEILRAHTSQQGIPVTELIVFKLKEPATDATTSVFESKIFANANKAKGLLKAAWGNSLSDPRTLIWMMNWDKIESHWEFWQTDDFLPVMEGISDLFVEGRPLVRHYRFDPTGFLESEWMRVIVFDQGTKCDAEKLLNEKTSAVGCKARKGGFAIDMGEDTWFCAMVTYDNKEQAEWYTVGSLEGVENHLVKLSFSFAI</sequence>
<keyword evidence="2" id="KW-1185">Reference proteome</keyword>
<comment type="caution">
    <text evidence="1">The sequence shown here is derived from an EMBL/GenBank/DDBJ whole genome shotgun (WGS) entry which is preliminary data.</text>
</comment>
<dbReference type="OrthoDB" id="3830579at2759"/>
<evidence type="ECO:0000313" key="1">
    <source>
        <dbReference type="EMBL" id="KAF4626772.1"/>
    </source>
</evidence>